<dbReference type="EMBL" id="AP025637">
    <property type="protein sequence ID" value="BDG74074.1"/>
    <property type="molecule type" value="Genomic_DNA"/>
</dbReference>
<evidence type="ECO:0008006" key="3">
    <source>
        <dbReference type="Google" id="ProtNLM"/>
    </source>
</evidence>
<evidence type="ECO:0000313" key="2">
    <source>
        <dbReference type="Proteomes" id="UP000831327"/>
    </source>
</evidence>
<dbReference type="Gene3D" id="2.40.160.20">
    <property type="match status" value="1"/>
</dbReference>
<dbReference type="SUPFAM" id="SSF56925">
    <property type="entry name" value="OMPA-like"/>
    <property type="match status" value="1"/>
</dbReference>
<dbReference type="InterPro" id="IPR011250">
    <property type="entry name" value="OMP/PagP_B-barrel"/>
</dbReference>
<dbReference type="Proteomes" id="UP000831327">
    <property type="component" value="Chromosome"/>
</dbReference>
<organism evidence="1 2">
    <name type="scientific">Roseomonas fluvialis</name>
    <dbReference type="NCBI Taxonomy" id="1750527"/>
    <lineage>
        <taxon>Bacteria</taxon>
        <taxon>Pseudomonadati</taxon>
        <taxon>Pseudomonadota</taxon>
        <taxon>Alphaproteobacteria</taxon>
        <taxon>Acetobacterales</taxon>
        <taxon>Roseomonadaceae</taxon>
        <taxon>Roseomonas</taxon>
    </lineage>
</organism>
<name>A0ABM7Y7V8_9PROT</name>
<accession>A0ABM7Y7V8</accession>
<keyword evidence="2" id="KW-1185">Reference proteome</keyword>
<gene>
    <name evidence="1" type="ORF">Rmf_40030</name>
</gene>
<evidence type="ECO:0000313" key="1">
    <source>
        <dbReference type="EMBL" id="BDG74074.1"/>
    </source>
</evidence>
<protein>
    <recommendedName>
        <fullName evidence="3">Outer membrane protein beta-barrel domain-containing protein</fullName>
    </recommendedName>
</protein>
<proteinExistence type="predicted"/>
<reference evidence="1 2" key="1">
    <citation type="journal article" date="2016" name="Microbes Environ.">
        <title>Phylogenetically diverse aerobic anoxygenic phototrophic bacteria isolated from epilithic biofilms in Tama river, Japan.</title>
        <authorList>
            <person name="Hirose S."/>
            <person name="Matsuura K."/>
            <person name="Haruta S."/>
        </authorList>
    </citation>
    <scope>NUCLEOTIDE SEQUENCE [LARGE SCALE GENOMIC DNA]</scope>
    <source>
        <strain evidence="1 2">S08</strain>
    </source>
</reference>
<sequence>MSGFAGLVVLDSTVTFPATPDRPAGKFVDQGGDGVIFGARVGWGRLVTQHIYVGGEVEGLLPWNVTSRLNAYGVEYRARLRGEIGAFGRIGWSSDGRNLFFFRAGLVIPTQNFESVENGNRARTEWTPVPTFGIGAEIPLTASWAARMDVTYSWPSGVNVIESYRMNAGLVYRF</sequence>